<keyword evidence="3" id="KW-1185">Reference proteome</keyword>
<dbReference type="Pfam" id="PF12392">
    <property type="entry name" value="DUF3656"/>
    <property type="match status" value="1"/>
</dbReference>
<accession>A0A3R5X872</accession>
<evidence type="ECO:0000313" key="2">
    <source>
        <dbReference type="EMBL" id="RGT92935.1"/>
    </source>
</evidence>
<dbReference type="InterPro" id="IPR001539">
    <property type="entry name" value="Peptidase_U32"/>
</dbReference>
<feature type="domain" description="Peptidase U32 collagenase" evidence="1">
    <location>
        <begin position="397"/>
        <end position="509"/>
    </location>
</feature>
<evidence type="ECO:0000259" key="1">
    <source>
        <dbReference type="Pfam" id="PF12392"/>
    </source>
</evidence>
<evidence type="ECO:0000313" key="3">
    <source>
        <dbReference type="Proteomes" id="UP000283360"/>
    </source>
</evidence>
<proteinExistence type="predicted"/>
<organism evidence="2 3">
    <name type="scientific">Coprococcus comes</name>
    <dbReference type="NCBI Taxonomy" id="410072"/>
    <lineage>
        <taxon>Bacteria</taxon>
        <taxon>Bacillati</taxon>
        <taxon>Bacillota</taxon>
        <taxon>Clostridia</taxon>
        <taxon>Lachnospirales</taxon>
        <taxon>Lachnospiraceae</taxon>
        <taxon>Coprococcus</taxon>
    </lineage>
</organism>
<reference evidence="2 3" key="1">
    <citation type="submission" date="2018-08" db="EMBL/GenBank/DDBJ databases">
        <title>A genome reference for cultivated species of the human gut microbiota.</title>
        <authorList>
            <person name="Zou Y."/>
            <person name="Xue W."/>
            <person name="Luo G."/>
        </authorList>
    </citation>
    <scope>NUCLEOTIDE SEQUENCE [LARGE SCALE GENOMIC DNA]</scope>
    <source>
        <strain evidence="2 3">AF18-12LB</strain>
    </source>
</reference>
<dbReference type="InterPro" id="IPR051454">
    <property type="entry name" value="RNA/ubiquinone_mod_enzymes"/>
</dbReference>
<comment type="caution">
    <text evidence="2">The sequence shown here is derived from an EMBL/GenBank/DDBJ whole genome shotgun (WGS) entry which is preliminary data.</text>
</comment>
<dbReference type="Proteomes" id="UP000283360">
    <property type="component" value="Unassembled WGS sequence"/>
</dbReference>
<gene>
    <name evidence="2" type="ORF">DWX03_00905</name>
</gene>
<protein>
    <submittedName>
        <fullName evidence="2">U32 family peptidase</fullName>
    </submittedName>
</protein>
<dbReference type="RefSeq" id="WP_117834138.1">
    <property type="nucleotide sequence ID" value="NZ_QRXJ01000001.1"/>
</dbReference>
<dbReference type="PANTHER" id="PTHR30217:SF10">
    <property type="entry name" value="23S RRNA 5-HYDROXYCYTIDINE C2501 SYNTHASE"/>
    <property type="match status" value="1"/>
</dbReference>
<dbReference type="InterPro" id="IPR020988">
    <property type="entry name" value="Pept_U32_collagenase"/>
</dbReference>
<sequence>MKDRVEILAPAGSMECLKAAITAGADAVYTGGALFGARAYAHNLTEEELLEAIDYVHLHGRRLYLTVNTLIKDREMEKQMYDYLLPYYRQGLDAVIVQDIGLFRFIRKHFPDLPIHASTQMTLTGVDGAKFLEKEGAQRIVTSRELSMAEVKKIADETELEIESFVHGALCYCYSGQCLFSSFIGGRSGNRGQCAQPCRLLYRTPEAKRPQYLLSLKDICTLELIPEMIESGIYSFKIEGRMKKPEYAAAVAFQYRKYADLYLKYYEECPAEEDPAAYAMKKYRVREEDRQMLLDLYNRGGFHTGYYHTQNGREMISLNRPNHAGVPAVKVLAKKGRNVTAKALTDLYPQDIIELPMRKGREKADNYTCKDAVRKGMNVQIPVFADTPFKRDEIWMRTRNSALIERLHEEFVNGKIKERICGTFRLYPQEAATLTVKCRDAEITVTGEKAQEALSQPMSRERIEKQLRKTGNTEFEFSFLKAEIGEKVFLPMQSLNELRREALETLEKVICENYRRSGEVKEPEENKTELSMEEEVISGWTASVRTAEQLEVILEEEAIGRIYVDCTMFPRIWEKDSYVEWITKVHAAGKEIYLVMPYIFRERTRKQYEAAYNRIFGAGWDGILIANYESFAFLKEYGYTGRIMTDYNLYEFNQESRKFWKEKGVFEFTAPVELTERELQDLRVKDGEVIVYGYLPMMISAGCIQKTTRGCLKKSGQTTITDRYRNPFVVKNECDYCYNILYNYVPLYLGDRMEEVYQIGPGRIRLMFTTERQQEVRQILSAYFEGKELPEGTYTRGHWKRGIK</sequence>
<name>A0A3R5X872_9FIRM</name>
<dbReference type="Pfam" id="PF01136">
    <property type="entry name" value="Peptidase_U32"/>
    <property type="match status" value="1"/>
</dbReference>
<dbReference type="EMBL" id="QRXJ01000001">
    <property type="protein sequence ID" value="RGT92935.1"/>
    <property type="molecule type" value="Genomic_DNA"/>
</dbReference>
<dbReference type="PANTHER" id="PTHR30217">
    <property type="entry name" value="PEPTIDASE U32 FAMILY"/>
    <property type="match status" value="1"/>
</dbReference>
<dbReference type="AlphaFoldDB" id="A0A3R5X872"/>